<evidence type="ECO:0000313" key="2">
    <source>
        <dbReference type="EMBL" id="CAL1413537.1"/>
    </source>
</evidence>
<name>A0AAV2GST7_9ROSI</name>
<dbReference type="EMBL" id="OZ034822">
    <property type="protein sequence ID" value="CAL1413537.1"/>
    <property type="molecule type" value="Genomic_DNA"/>
</dbReference>
<evidence type="ECO:0000313" key="3">
    <source>
        <dbReference type="Proteomes" id="UP001497516"/>
    </source>
</evidence>
<dbReference type="AlphaFoldDB" id="A0AAV2GST7"/>
<protein>
    <recommendedName>
        <fullName evidence="4">Retrotransposon gag domain-containing protein</fullName>
    </recommendedName>
</protein>
<proteinExistence type="predicted"/>
<sequence>MVADYRTEFFKLGNQCKGVPEETLVGLCMVGLRPEIAAVVRVFEPDSLRAVFRLAGNKEEELASWRGVIGRYQKPSGGGSGSGPSSSPGVPALGPSTGGGVTTGPTTTTIRAGPRAPPKGFTRLSPAEIEQKRREGKCFSCDERFTFGHKCGKPKLMFLVGRWEDEAEDEVTEDSGAGREKPQP</sequence>
<reference evidence="2 3" key="1">
    <citation type="submission" date="2024-04" db="EMBL/GenBank/DDBJ databases">
        <authorList>
            <person name="Fracassetti M."/>
        </authorList>
    </citation>
    <scope>NUCLEOTIDE SEQUENCE [LARGE SCALE GENOMIC DNA]</scope>
</reference>
<gene>
    <name evidence="2" type="ORF">LTRI10_LOCUS52761</name>
</gene>
<evidence type="ECO:0008006" key="4">
    <source>
        <dbReference type="Google" id="ProtNLM"/>
    </source>
</evidence>
<organism evidence="2 3">
    <name type="scientific">Linum trigynum</name>
    <dbReference type="NCBI Taxonomy" id="586398"/>
    <lineage>
        <taxon>Eukaryota</taxon>
        <taxon>Viridiplantae</taxon>
        <taxon>Streptophyta</taxon>
        <taxon>Embryophyta</taxon>
        <taxon>Tracheophyta</taxon>
        <taxon>Spermatophyta</taxon>
        <taxon>Magnoliopsida</taxon>
        <taxon>eudicotyledons</taxon>
        <taxon>Gunneridae</taxon>
        <taxon>Pentapetalae</taxon>
        <taxon>rosids</taxon>
        <taxon>fabids</taxon>
        <taxon>Malpighiales</taxon>
        <taxon>Linaceae</taxon>
        <taxon>Linum</taxon>
    </lineage>
</organism>
<accession>A0AAV2GST7</accession>
<feature type="region of interest" description="Disordered" evidence="1">
    <location>
        <begin position="73"/>
        <end position="126"/>
    </location>
</feature>
<dbReference type="Proteomes" id="UP001497516">
    <property type="component" value="Chromosome 9"/>
</dbReference>
<evidence type="ECO:0000256" key="1">
    <source>
        <dbReference type="SAM" id="MobiDB-lite"/>
    </source>
</evidence>
<feature type="compositionally biased region" description="Low complexity" evidence="1">
    <location>
        <begin position="83"/>
        <end position="95"/>
    </location>
</feature>
<feature type="compositionally biased region" description="Low complexity" evidence="1">
    <location>
        <begin position="103"/>
        <end position="114"/>
    </location>
</feature>
<keyword evidence="3" id="KW-1185">Reference proteome</keyword>